<dbReference type="EMBL" id="CM042057">
    <property type="protein sequence ID" value="KAI3691840.1"/>
    <property type="molecule type" value="Genomic_DNA"/>
</dbReference>
<name>A0ACB8Z6K6_ARCLA</name>
<organism evidence="1 2">
    <name type="scientific">Arctium lappa</name>
    <name type="common">Greater burdock</name>
    <name type="synonym">Lappa major</name>
    <dbReference type="NCBI Taxonomy" id="4217"/>
    <lineage>
        <taxon>Eukaryota</taxon>
        <taxon>Viridiplantae</taxon>
        <taxon>Streptophyta</taxon>
        <taxon>Embryophyta</taxon>
        <taxon>Tracheophyta</taxon>
        <taxon>Spermatophyta</taxon>
        <taxon>Magnoliopsida</taxon>
        <taxon>eudicotyledons</taxon>
        <taxon>Gunneridae</taxon>
        <taxon>Pentapetalae</taxon>
        <taxon>asterids</taxon>
        <taxon>campanulids</taxon>
        <taxon>Asterales</taxon>
        <taxon>Asteraceae</taxon>
        <taxon>Carduoideae</taxon>
        <taxon>Cardueae</taxon>
        <taxon>Arctiinae</taxon>
        <taxon>Arctium</taxon>
    </lineage>
</organism>
<reference evidence="2" key="1">
    <citation type="journal article" date="2022" name="Mol. Ecol. Resour.">
        <title>The genomes of chicory, endive, great burdock and yacon provide insights into Asteraceae palaeo-polyploidization history and plant inulin production.</title>
        <authorList>
            <person name="Fan W."/>
            <person name="Wang S."/>
            <person name="Wang H."/>
            <person name="Wang A."/>
            <person name="Jiang F."/>
            <person name="Liu H."/>
            <person name="Zhao H."/>
            <person name="Xu D."/>
            <person name="Zhang Y."/>
        </authorList>
    </citation>
    <scope>NUCLEOTIDE SEQUENCE [LARGE SCALE GENOMIC DNA]</scope>
    <source>
        <strain evidence="2">cv. Niubang</strain>
    </source>
</reference>
<reference evidence="1 2" key="2">
    <citation type="journal article" date="2022" name="Mol. Ecol. Resour.">
        <title>The genomes of chicory, endive, great burdock and yacon provide insights into Asteraceae paleo-polyploidization history and plant inulin production.</title>
        <authorList>
            <person name="Fan W."/>
            <person name="Wang S."/>
            <person name="Wang H."/>
            <person name="Wang A."/>
            <person name="Jiang F."/>
            <person name="Liu H."/>
            <person name="Zhao H."/>
            <person name="Xu D."/>
            <person name="Zhang Y."/>
        </authorList>
    </citation>
    <scope>NUCLEOTIDE SEQUENCE [LARGE SCALE GENOMIC DNA]</scope>
    <source>
        <strain evidence="2">cv. Niubang</strain>
    </source>
</reference>
<keyword evidence="2" id="KW-1185">Reference proteome</keyword>
<evidence type="ECO:0000313" key="2">
    <source>
        <dbReference type="Proteomes" id="UP001055879"/>
    </source>
</evidence>
<sequence>MEEKLEKEEMKREIWDCGSSLYDSFELKSLQHQIHSSILLSSTGGRTMSMPHLSHHRQPPLHHHQPPKKHHSRSISKSLHKLLRSVFRPKQTHHNNYNYNNNLTSDFYVYDTSTTLSTIPELPETLPEFDGISPEIKSLVRRTQSDRFLSTSLGISCV</sequence>
<dbReference type="Proteomes" id="UP001055879">
    <property type="component" value="Linkage Group LG11"/>
</dbReference>
<evidence type="ECO:0000313" key="1">
    <source>
        <dbReference type="EMBL" id="KAI3691840.1"/>
    </source>
</evidence>
<gene>
    <name evidence="1" type="ORF">L6452_31642</name>
</gene>
<proteinExistence type="predicted"/>
<comment type="caution">
    <text evidence="1">The sequence shown here is derived from an EMBL/GenBank/DDBJ whole genome shotgun (WGS) entry which is preliminary data.</text>
</comment>
<accession>A0ACB8Z6K6</accession>
<protein>
    <submittedName>
        <fullName evidence="1">Uncharacterized protein</fullName>
    </submittedName>
</protein>